<dbReference type="EMBL" id="LSRX01001383">
    <property type="protein sequence ID" value="OLP80399.1"/>
    <property type="molecule type" value="Genomic_DNA"/>
</dbReference>
<dbReference type="GO" id="GO:0004674">
    <property type="term" value="F:protein serine/threonine kinase activity"/>
    <property type="evidence" value="ECO:0007669"/>
    <property type="project" value="UniProtKB-KW"/>
</dbReference>
<dbReference type="Pfam" id="PF00069">
    <property type="entry name" value="Pkinase"/>
    <property type="match status" value="1"/>
</dbReference>
<dbReference type="InterPro" id="IPR000719">
    <property type="entry name" value="Prot_kinase_dom"/>
</dbReference>
<evidence type="ECO:0000256" key="4">
    <source>
        <dbReference type="ARBA" id="ARBA00022777"/>
    </source>
</evidence>
<dbReference type="Gene3D" id="3.30.200.20">
    <property type="entry name" value="Phosphorylase Kinase, domain 1"/>
    <property type="match status" value="1"/>
</dbReference>
<evidence type="ECO:0000256" key="6">
    <source>
        <dbReference type="SAM" id="MobiDB-lite"/>
    </source>
</evidence>
<organism evidence="8 9">
    <name type="scientific">Symbiodinium microadriaticum</name>
    <name type="common">Dinoflagellate</name>
    <name type="synonym">Zooxanthella microadriatica</name>
    <dbReference type="NCBI Taxonomy" id="2951"/>
    <lineage>
        <taxon>Eukaryota</taxon>
        <taxon>Sar</taxon>
        <taxon>Alveolata</taxon>
        <taxon>Dinophyceae</taxon>
        <taxon>Suessiales</taxon>
        <taxon>Symbiodiniaceae</taxon>
        <taxon>Symbiodinium</taxon>
    </lineage>
</organism>
<dbReference type="PANTHER" id="PTHR24055">
    <property type="entry name" value="MITOGEN-ACTIVATED PROTEIN KINASE"/>
    <property type="match status" value="1"/>
</dbReference>
<feature type="region of interest" description="Disordered" evidence="6">
    <location>
        <begin position="621"/>
        <end position="643"/>
    </location>
</feature>
<proteinExistence type="predicted"/>
<comment type="caution">
    <text evidence="8">The sequence shown here is derived from an EMBL/GenBank/DDBJ whole genome shotgun (WGS) entry which is preliminary data.</text>
</comment>
<keyword evidence="9" id="KW-1185">Reference proteome</keyword>
<dbReference type="Gene3D" id="1.10.510.10">
    <property type="entry name" value="Transferase(Phosphotransferase) domain 1"/>
    <property type="match status" value="1"/>
</dbReference>
<dbReference type="SUPFAM" id="SSF53901">
    <property type="entry name" value="Thiolase-like"/>
    <property type="match status" value="1"/>
</dbReference>
<dbReference type="InterPro" id="IPR016039">
    <property type="entry name" value="Thiolase-like"/>
</dbReference>
<evidence type="ECO:0000256" key="2">
    <source>
        <dbReference type="ARBA" id="ARBA00022679"/>
    </source>
</evidence>
<keyword evidence="1" id="KW-0723">Serine/threonine-protein kinase</keyword>
<accession>A0A1Q9CBU4</accession>
<name>A0A1Q9CBU4_SYMMI</name>
<dbReference type="GO" id="GO:0005524">
    <property type="term" value="F:ATP binding"/>
    <property type="evidence" value="ECO:0007669"/>
    <property type="project" value="UniProtKB-KW"/>
</dbReference>
<dbReference type="InterPro" id="IPR050117">
    <property type="entry name" value="MAPK"/>
</dbReference>
<reference evidence="8 9" key="1">
    <citation type="submission" date="2016-02" db="EMBL/GenBank/DDBJ databases">
        <title>Genome analysis of coral dinoflagellate symbionts highlights evolutionary adaptations to a symbiotic lifestyle.</title>
        <authorList>
            <person name="Aranda M."/>
            <person name="Li Y."/>
            <person name="Liew Y.J."/>
            <person name="Baumgarten S."/>
            <person name="Simakov O."/>
            <person name="Wilson M."/>
            <person name="Piel J."/>
            <person name="Ashoor H."/>
            <person name="Bougouffa S."/>
            <person name="Bajic V.B."/>
            <person name="Ryu T."/>
            <person name="Ravasi T."/>
            <person name="Bayer T."/>
            <person name="Micklem G."/>
            <person name="Kim H."/>
            <person name="Bhak J."/>
            <person name="Lajeunesse T.C."/>
            <person name="Voolstra C.R."/>
        </authorList>
    </citation>
    <scope>NUCLEOTIDE SEQUENCE [LARGE SCALE GENOMIC DNA]</scope>
    <source>
        <strain evidence="8 9">CCMP2467</strain>
    </source>
</reference>
<dbReference type="FunFam" id="1.10.510.10:FF:000624">
    <property type="entry name" value="Mitogen-activated protein kinase"/>
    <property type="match status" value="1"/>
</dbReference>
<sequence>MASICIEVSLLSGRRAKITREVQCSIEEFKQDALESLEMCAGVLLTTSGEMLCEGTLEEAGLKDGDVVLLQQRQVDVLESLELDCQLSHRRGASIQAPERFTILELVAQGAYGMMCSARDEITGDMVAIKKMRAFESNMGAFDRLRYAREELKQLRLLRHFHHENILRLTYVFFSGSKKNFHDLYSVSELMETDLHAILKSSQSLLDQHCQYFSYQILRGLKFMHSAGVLHQDLKPRLLLVNRNCDLKISDLSMAALDIGEIGEGFPPREAYPYVGHEWYRAPEALCHCIGNVYGPAIDIWGVGAILGEMFARTPVFPGKCVQHQLKLIVHGLGPRKEESSLSWIKRPELREFVESLTPSADREAFCHALGPISPAAMELLDALLQFDPGQRISAEEALTWSYFGDLEGTDLRCPEDEPVCAPLELRDFEFLRRKIDLPALREEMFLEALHYHPELEQRHLREQSLMGTMHDIGKYKLLTLGERWPHCMDAAADAVACLLYLVGKAARLDEGSSSKIDMGVFSAPSTDQHQARAVYRRSNMEAQGMDPMQRHILETSYEALYGAGYNKKLLMGKYIAVFTGCSNPEWNYIDKEAGRRLLGHRKLPVSNMAKPADGKIVARNNERRTTSGGDSEAAPDRYRKGCGQIKSSSTRRLWVVLQIRVPIFRSPIEYGFSVKLPALNHETVSPRSTQQLAVGTTLITHDVELDTLLTGDADASMTRLPEPANIQAASKEAYRCDKEDEPPEVGIPHSDVAAVLALQALLNL</sequence>
<dbReference type="Pfam" id="PF00109">
    <property type="entry name" value="ketoacyl-synt"/>
    <property type="match status" value="1"/>
</dbReference>
<evidence type="ECO:0000256" key="5">
    <source>
        <dbReference type="ARBA" id="ARBA00022840"/>
    </source>
</evidence>
<evidence type="ECO:0000256" key="1">
    <source>
        <dbReference type="ARBA" id="ARBA00022527"/>
    </source>
</evidence>
<dbReference type="PROSITE" id="PS50011">
    <property type="entry name" value="PROTEIN_KINASE_DOM"/>
    <property type="match status" value="1"/>
</dbReference>
<dbReference type="SUPFAM" id="SSF56112">
    <property type="entry name" value="Protein kinase-like (PK-like)"/>
    <property type="match status" value="1"/>
</dbReference>
<gene>
    <name evidence="8" type="primary">erkA</name>
    <name evidence="8" type="ORF">AK812_SmicGene39196</name>
</gene>
<dbReference type="InterPro" id="IPR011009">
    <property type="entry name" value="Kinase-like_dom_sf"/>
</dbReference>
<keyword evidence="5" id="KW-0067">ATP-binding</keyword>
<keyword evidence="4 8" id="KW-0418">Kinase</keyword>
<dbReference type="Proteomes" id="UP000186817">
    <property type="component" value="Unassembled WGS sequence"/>
</dbReference>
<dbReference type="Gene3D" id="3.40.47.10">
    <property type="match status" value="1"/>
</dbReference>
<dbReference type="AlphaFoldDB" id="A0A1Q9CBU4"/>
<dbReference type="GO" id="GO:0016746">
    <property type="term" value="F:acyltransferase activity"/>
    <property type="evidence" value="ECO:0007669"/>
    <property type="project" value="InterPro"/>
</dbReference>
<keyword evidence="3" id="KW-0547">Nucleotide-binding</keyword>
<protein>
    <submittedName>
        <fullName evidence="8">Extracellular signal-regulated kinase 1</fullName>
    </submittedName>
</protein>
<dbReference type="OrthoDB" id="192887at2759"/>
<keyword evidence="2" id="KW-0808">Transferase</keyword>
<evidence type="ECO:0000256" key="3">
    <source>
        <dbReference type="ARBA" id="ARBA00022741"/>
    </source>
</evidence>
<evidence type="ECO:0000313" key="9">
    <source>
        <dbReference type="Proteomes" id="UP000186817"/>
    </source>
</evidence>
<feature type="domain" description="Protein kinase" evidence="7">
    <location>
        <begin position="101"/>
        <end position="404"/>
    </location>
</feature>
<evidence type="ECO:0000259" key="7">
    <source>
        <dbReference type="PROSITE" id="PS50011"/>
    </source>
</evidence>
<dbReference type="InterPro" id="IPR014030">
    <property type="entry name" value="Ketoacyl_synth_N"/>
</dbReference>
<evidence type="ECO:0000313" key="8">
    <source>
        <dbReference type="EMBL" id="OLP80399.1"/>
    </source>
</evidence>